<dbReference type="EMBL" id="CP015970">
    <property type="protein sequence ID" value="AOZ46988.1"/>
    <property type="molecule type" value="Genomic_DNA"/>
</dbReference>
<evidence type="ECO:0000256" key="1">
    <source>
        <dbReference type="SAM" id="Phobius"/>
    </source>
</evidence>
<gene>
    <name evidence="3" type="ORF">A8L58_10175</name>
    <name evidence="2" type="ORF">AXH35_08730</name>
</gene>
<keyword evidence="1" id="KW-0812">Transmembrane</keyword>
<organism evidence="2 4">
    <name type="scientific">Acidipropionibacterium acidipropionici</name>
    <dbReference type="NCBI Taxonomy" id="1748"/>
    <lineage>
        <taxon>Bacteria</taxon>
        <taxon>Bacillati</taxon>
        <taxon>Actinomycetota</taxon>
        <taxon>Actinomycetes</taxon>
        <taxon>Propionibacteriales</taxon>
        <taxon>Propionibacteriaceae</taxon>
        <taxon>Acidipropionibacterium</taxon>
    </lineage>
</organism>
<accession>A0AAC9AND9</accession>
<name>A0AAC9AND9_9ACTN</name>
<keyword evidence="1" id="KW-1133">Transmembrane helix</keyword>
<evidence type="ECO:0000313" key="3">
    <source>
        <dbReference type="EMBL" id="AOZ46988.1"/>
    </source>
</evidence>
<dbReference type="AlphaFoldDB" id="A0AAC9AND9"/>
<evidence type="ECO:0000313" key="4">
    <source>
        <dbReference type="Proteomes" id="UP000075221"/>
    </source>
</evidence>
<sequence length="216" mass="24485">MDPGSLADWISAIATVAATVAAVFAGFYAYRALRIEQAGDAERHEDRRRAQAEQVNAWAEHIRPDPRSSAFNASAPNSSGHDGVRLIVKLQNLSNAPVYAVRIGFILGRRPREGEVPDGVHPPKRPLYADWEFLLPPTDEPLVLVEFNWRAMQAWQEWRLRQESMNHMDARPYVELTFQDGSGTWWLRDARGRLTDISENDAVHRFEYPNAAGPLR</sequence>
<dbReference type="Proteomes" id="UP000178666">
    <property type="component" value="Chromosome"/>
</dbReference>
<evidence type="ECO:0000313" key="5">
    <source>
        <dbReference type="Proteomes" id="UP000178666"/>
    </source>
</evidence>
<feature type="transmembrane region" description="Helical" evidence="1">
    <location>
        <begin position="6"/>
        <end position="30"/>
    </location>
</feature>
<keyword evidence="1" id="KW-0472">Membrane</keyword>
<proteinExistence type="predicted"/>
<dbReference type="Proteomes" id="UP000075221">
    <property type="component" value="Chromosome"/>
</dbReference>
<reference evidence="3 5" key="1">
    <citation type="journal article" date="2016" name="Plant Dis.">
        <title>Improved production of propionic acid using genome shuffling.</title>
        <authorList>
            <person name="Luna-Flores C.H."/>
            <person name="Palfreyman R.W."/>
            <person name="Kromer J.O."/>
            <person name="Nielsen L.K."/>
            <person name="Marcellin E."/>
        </authorList>
    </citation>
    <scope>NUCLEOTIDE SEQUENCE [LARGE SCALE GENOMIC DNA]</scope>
    <source>
        <strain evidence="3 5">F3E8</strain>
    </source>
</reference>
<reference evidence="2 4" key="2">
    <citation type="submission" date="2016-02" db="EMBL/GenBank/DDBJ databases">
        <title>Complete Genome Sequence of Propionibacterium acidipropionici ATCC 55737.</title>
        <authorList>
            <person name="Luna Flores C.H."/>
            <person name="Nielsen L.K."/>
            <person name="Marcellin E."/>
        </authorList>
    </citation>
    <scope>NUCLEOTIDE SEQUENCE [LARGE SCALE GENOMIC DNA]</scope>
    <source>
        <strain evidence="2 4">ATCC 55737</strain>
    </source>
</reference>
<dbReference type="EMBL" id="CP014352">
    <property type="protein sequence ID" value="AMS05515.1"/>
    <property type="molecule type" value="Genomic_DNA"/>
</dbReference>
<protein>
    <submittedName>
        <fullName evidence="2">Uncharacterized protein</fullName>
    </submittedName>
</protein>
<keyword evidence="5" id="KW-1185">Reference proteome</keyword>
<evidence type="ECO:0000313" key="2">
    <source>
        <dbReference type="EMBL" id="AMS05515.1"/>
    </source>
</evidence>
<dbReference type="RefSeq" id="WP_062819600.1">
    <property type="nucleotide sequence ID" value="NZ_CP014352.1"/>
</dbReference>